<feature type="compositionally biased region" description="Basic and acidic residues" evidence="17">
    <location>
        <begin position="372"/>
        <end position="392"/>
    </location>
</feature>
<dbReference type="SMART" id="SM00317">
    <property type="entry name" value="SET"/>
    <property type="match status" value="1"/>
</dbReference>
<comment type="catalytic activity">
    <reaction evidence="13 16">
        <text>L-lysyl(4)-[histone H3] + 3 S-adenosyl-L-methionine = N(6),N(6),N(6)-trimethyl-L-lysyl(4)-[histone H3] + 3 S-adenosyl-L-homocysteine + 3 H(+)</text>
        <dbReference type="Rhea" id="RHEA:60260"/>
        <dbReference type="Rhea" id="RHEA-COMP:15537"/>
        <dbReference type="Rhea" id="RHEA-COMP:15547"/>
        <dbReference type="ChEBI" id="CHEBI:15378"/>
        <dbReference type="ChEBI" id="CHEBI:29969"/>
        <dbReference type="ChEBI" id="CHEBI:57856"/>
        <dbReference type="ChEBI" id="CHEBI:59789"/>
        <dbReference type="ChEBI" id="CHEBI:61961"/>
        <dbReference type="EC" id="2.1.1.354"/>
    </reaction>
</comment>
<keyword evidence="9 16" id="KW-0156">Chromatin regulator</keyword>
<accession>A0A179FDH3</accession>
<evidence type="ECO:0000313" key="20">
    <source>
        <dbReference type="EMBL" id="OAQ63536.1"/>
    </source>
</evidence>
<dbReference type="CDD" id="cd20072">
    <property type="entry name" value="SET_SET1"/>
    <property type="match status" value="1"/>
</dbReference>
<evidence type="ECO:0000256" key="12">
    <source>
        <dbReference type="ARBA" id="ARBA00044515"/>
    </source>
</evidence>
<feature type="compositionally biased region" description="Polar residues" evidence="17">
    <location>
        <begin position="132"/>
        <end position="143"/>
    </location>
</feature>
<dbReference type="Pfam" id="PF11767">
    <property type="entry name" value="SET_assoc"/>
    <property type="match status" value="1"/>
</dbReference>
<evidence type="ECO:0000256" key="17">
    <source>
        <dbReference type="SAM" id="MobiDB-lite"/>
    </source>
</evidence>
<comment type="subunit">
    <text evidence="12">Component of the Set1C/COMPASS complex.</text>
</comment>
<feature type="compositionally biased region" description="Basic and acidic residues" evidence="17">
    <location>
        <begin position="20"/>
        <end position="34"/>
    </location>
</feature>
<feature type="domain" description="SET" evidence="18">
    <location>
        <begin position="1117"/>
        <end position="1234"/>
    </location>
</feature>
<evidence type="ECO:0000256" key="10">
    <source>
        <dbReference type="ARBA" id="ARBA00023242"/>
    </source>
</evidence>
<feature type="compositionally biased region" description="Basic and acidic residues" evidence="17">
    <location>
        <begin position="1043"/>
        <end position="1057"/>
    </location>
</feature>
<feature type="compositionally biased region" description="Acidic residues" evidence="17">
    <location>
        <begin position="654"/>
        <end position="663"/>
    </location>
</feature>
<dbReference type="PROSITE" id="PS50868">
    <property type="entry name" value="POST_SET"/>
    <property type="match status" value="1"/>
</dbReference>
<comment type="catalytic activity">
    <reaction evidence="15">
        <text>N(6),N(6)-dimethyl-L-lysyl(4)-[histone H3] + S-adenosyl-L-methionine = N(6),N(6),N(6)-trimethyl-L-lysyl(4)-[histone H3] + S-adenosyl-L-homocysteine + H(+)</text>
        <dbReference type="Rhea" id="RHEA:60272"/>
        <dbReference type="Rhea" id="RHEA-COMP:15537"/>
        <dbReference type="Rhea" id="RHEA-COMP:15540"/>
        <dbReference type="ChEBI" id="CHEBI:15378"/>
        <dbReference type="ChEBI" id="CHEBI:57856"/>
        <dbReference type="ChEBI" id="CHEBI:59789"/>
        <dbReference type="ChEBI" id="CHEBI:61961"/>
        <dbReference type="ChEBI" id="CHEBI:61976"/>
    </reaction>
</comment>
<evidence type="ECO:0000256" key="11">
    <source>
        <dbReference type="ARBA" id="ARBA00044492"/>
    </source>
</evidence>
<reference evidence="20 21" key="1">
    <citation type="journal article" date="2016" name="PLoS Pathog.">
        <title>Biosynthesis of antibiotic leucinostatins in bio-control fungus Purpureocillium lilacinum and their inhibition on phytophthora revealed by genome mining.</title>
        <authorList>
            <person name="Wang G."/>
            <person name="Liu Z."/>
            <person name="Lin R."/>
            <person name="Li E."/>
            <person name="Mao Z."/>
            <person name="Ling J."/>
            <person name="Yang Y."/>
            <person name="Yin W.B."/>
            <person name="Xie B."/>
        </authorList>
    </citation>
    <scope>NUCLEOTIDE SEQUENCE [LARGE SCALE GENOMIC DNA]</scope>
    <source>
        <strain evidence="20">170</strain>
    </source>
</reference>
<dbReference type="OrthoDB" id="308383at2759"/>
<dbReference type="PANTHER" id="PTHR45814:SF2">
    <property type="entry name" value="HISTONE-LYSINE N-METHYLTRANSFERASE SETD1"/>
    <property type="match status" value="1"/>
</dbReference>
<dbReference type="InterPro" id="IPR044570">
    <property type="entry name" value="Set1-like"/>
</dbReference>
<protein>
    <recommendedName>
        <fullName evidence="4 16">Histone-lysine N-methyltransferase, H3 lysine-4 specific</fullName>
        <ecNumber evidence="3 16">2.1.1.354</ecNumber>
    </recommendedName>
</protein>
<comment type="function">
    <text evidence="16">Catalytic component of the COMPASS (Set1C) complex that specifically mono-, di- and trimethylates histone H3 to form H3K4me1/2/3. COMPASS recognizes ubiquitinated H2B on one face of the nucleosome which stimulates the methylation of H3 on the opposing face.</text>
</comment>
<dbReference type="GO" id="GO:0140999">
    <property type="term" value="F:histone H3K4 trimethyltransferase activity"/>
    <property type="evidence" value="ECO:0007669"/>
    <property type="project" value="UniProtKB-EC"/>
</dbReference>
<keyword evidence="21" id="KW-1185">Reference proteome</keyword>
<dbReference type="Pfam" id="PF00856">
    <property type="entry name" value="SET"/>
    <property type="match status" value="1"/>
</dbReference>
<dbReference type="InterPro" id="IPR003616">
    <property type="entry name" value="Post-SET_dom"/>
</dbReference>
<dbReference type="EMBL" id="LSBJ02000006">
    <property type="protein sequence ID" value="OAQ63536.1"/>
    <property type="molecule type" value="Genomic_DNA"/>
</dbReference>
<feature type="compositionally biased region" description="Low complexity" evidence="17">
    <location>
        <begin position="428"/>
        <end position="442"/>
    </location>
</feature>
<keyword evidence="10 16" id="KW-0539">Nucleus</keyword>
<name>A0A179FDH3_METCM</name>
<feature type="region of interest" description="Disordered" evidence="17">
    <location>
        <begin position="734"/>
        <end position="799"/>
    </location>
</feature>
<feature type="compositionally biased region" description="Basic residues" evidence="17">
    <location>
        <begin position="865"/>
        <end position="879"/>
    </location>
</feature>
<evidence type="ECO:0000256" key="13">
    <source>
        <dbReference type="ARBA" id="ARBA00047571"/>
    </source>
</evidence>
<dbReference type="InterPro" id="IPR012677">
    <property type="entry name" value="Nucleotide-bd_a/b_plait_sf"/>
</dbReference>
<dbReference type="SMART" id="SM01291">
    <property type="entry name" value="N-SET"/>
    <property type="match status" value="1"/>
</dbReference>
<evidence type="ECO:0000256" key="9">
    <source>
        <dbReference type="ARBA" id="ARBA00022853"/>
    </source>
</evidence>
<feature type="compositionally biased region" description="Polar residues" evidence="17">
    <location>
        <begin position="63"/>
        <end position="74"/>
    </location>
</feature>
<dbReference type="GO" id="GO:0032259">
    <property type="term" value="P:methylation"/>
    <property type="evidence" value="ECO:0007669"/>
    <property type="project" value="UniProtKB-KW"/>
</dbReference>
<dbReference type="InterPro" id="IPR024636">
    <property type="entry name" value="SET_assoc"/>
</dbReference>
<comment type="subunit">
    <text evidence="16">Component of the COMPASS (Set1C) complex.</text>
</comment>
<comment type="caution">
    <text evidence="20">The sequence shown here is derived from an EMBL/GenBank/DDBJ whole genome shotgun (WGS) entry which is preliminary data.</text>
</comment>
<dbReference type="KEGG" id="pchm:VFPPC_09800"/>
<dbReference type="GO" id="GO:0048188">
    <property type="term" value="C:Set1C/COMPASS complex"/>
    <property type="evidence" value="ECO:0007669"/>
    <property type="project" value="InterPro"/>
</dbReference>
<dbReference type="EC" id="2.1.1.354" evidence="3 16"/>
<evidence type="ECO:0000256" key="2">
    <source>
        <dbReference type="ARBA" id="ARBA00004286"/>
    </source>
</evidence>
<feature type="domain" description="Post-SET" evidence="19">
    <location>
        <begin position="1243"/>
        <end position="1259"/>
    </location>
</feature>
<dbReference type="PROSITE" id="PS51572">
    <property type="entry name" value="SAM_MT43_1"/>
    <property type="match status" value="1"/>
</dbReference>
<evidence type="ECO:0000259" key="18">
    <source>
        <dbReference type="PROSITE" id="PS50280"/>
    </source>
</evidence>
<dbReference type="STRING" id="1380566.A0A179FDH3"/>
<evidence type="ECO:0000256" key="6">
    <source>
        <dbReference type="ARBA" id="ARBA00022603"/>
    </source>
</evidence>
<feature type="region of interest" description="Disordered" evidence="17">
    <location>
        <begin position="653"/>
        <end position="684"/>
    </location>
</feature>
<keyword evidence="7 16" id="KW-0808">Transferase</keyword>
<feature type="region of interest" description="Disordered" evidence="17">
    <location>
        <begin position="1"/>
        <end position="239"/>
    </location>
</feature>
<dbReference type="SMART" id="SM00508">
    <property type="entry name" value="PostSET"/>
    <property type="match status" value="1"/>
</dbReference>
<evidence type="ECO:0000313" key="21">
    <source>
        <dbReference type="Proteomes" id="UP000078397"/>
    </source>
</evidence>
<feature type="compositionally biased region" description="Low complexity" evidence="17">
    <location>
        <begin position="88"/>
        <end position="107"/>
    </location>
</feature>
<dbReference type="InterPro" id="IPR024657">
    <property type="entry name" value="COMPASS_Set1_N-SET"/>
</dbReference>
<evidence type="ECO:0000256" key="7">
    <source>
        <dbReference type="ARBA" id="ARBA00022679"/>
    </source>
</evidence>
<feature type="region of interest" description="Disordered" evidence="17">
    <location>
        <begin position="540"/>
        <end position="597"/>
    </location>
</feature>
<evidence type="ECO:0000256" key="3">
    <source>
        <dbReference type="ARBA" id="ARBA00012182"/>
    </source>
</evidence>
<gene>
    <name evidence="20" type="ORF">VFPPC_09800</name>
</gene>
<feature type="region of interest" description="Disordered" evidence="17">
    <location>
        <begin position="372"/>
        <end position="446"/>
    </location>
</feature>
<feature type="compositionally biased region" description="Pro residues" evidence="17">
    <location>
        <begin position="414"/>
        <end position="427"/>
    </location>
</feature>
<evidence type="ECO:0000256" key="16">
    <source>
        <dbReference type="PIRNR" id="PIRNR037104"/>
    </source>
</evidence>
<dbReference type="GeneID" id="28852268"/>
<comment type="catalytic activity">
    <reaction evidence="14">
        <text>N(6)-methyl-L-lysyl(4)-[histone H3] + S-adenosyl-L-methionine = N(6),N(6)-dimethyl-L-lysyl(4)-[histone H3] + S-adenosyl-L-homocysteine + H(+)</text>
        <dbReference type="Rhea" id="RHEA:60268"/>
        <dbReference type="Rhea" id="RHEA-COMP:15540"/>
        <dbReference type="Rhea" id="RHEA-COMP:15543"/>
        <dbReference type="ChEBI" id="CHEBI:15378"/>
        <dbReference type="ChEBI" id="CHEBI:57856"/>
        <dbReference type="ChEBI" id="CHEBI:59789"/>
        <dbReference type="ChEBI" id="CHEBI:61929"/>
        <dbReference type="ChEBI" id="CHEBI:61976"/>
    </reaction>
</comment>
<comment type="subcellular location">
    <subcellularLocation>
        <location evidence="2">Chromosome</location>
    </subcellularLocation>
    <subcellularLocation>
        <location evidence="1 16">Nucleus</location>
    </subcellularLocation>
</comment>
<evidence type="ECO:0000256" key="1">
    <source>
        <dbReference type="ARBA" id="ARBA00004123"/>
    </source>
</evidence>
<feature type="compositionally biased region" description="Polar residues" evidence="17">
    <location>
        <begin position="108"/>
        <end position="123"/>
    </location>
</feature>
<dbReference type="RefSeq" id="XP_018141116.1">
    <property type="nucleotide sequence ID" value="XM_018288274.1"/>
</dbReference>
<dbReference type="Pfam" id="PF11764">
    <property type="entry name" value="N-SET"/>
    <property type="match status" value="1"/>
</dbReference>
<dbReference type="Proteomes" id="UP000078397">
    <property type="component" value="Unassembled WGS sequence"/>
</dbReference>
<dbReference type="InterPro" id="IPR017111">
    <property type="entry name" value="Set1_fungi"/>
</dbReference>
<dbReference type="PANTHER" id="PTHR45814">
    <property type="entry name" value="HISTONE-LYSINE N-METHYLTRANSFERASE SETD1"/>
    <property type="match status" value="1"/>
</dbReference>
<dbReference type="InterPro" id="IPR046341">
    <property type="entry name" value="SET_dom_sf"/>
</dbReference>
<dbReference type="GO" id="GO:0005694">
    <property type="term" value="C:chromosome"/>
    <property type="evidence" value="ECO:0007669"/>
    <property type="project" value="UniProtKB-SubCell"/>
</dbReference>
<keyword evidence="6 16" id="KW-0489">Methyltransferase</keyword>
<dbReference type="Gene3D" id="2.170.270.10">
    <property type="entry name" value="SET domain"/>
    <property type="match status" value="1"/>
</dbReference>
<proteinExistence type="predicted"/>
<evidence type="ECO:0000259" key="19">
    <source>
        <dbReference type="PROSITE" id="PS50868"/>
    </source>
</evidence>
<sequence length="1259" mass="140770">MTRPPPGVSFAQFFPNAPKVRAEAQGRADRDRSRRNSIQDGDSYPESAAGALNANASGFARPSQFNISTDAPHSQTDDHDTALGDIPSTVGSASSHTSSASSVFSNSQKHTTTTNSSLVSARTTPLVPRDSPSFSPVPSTSKSEMPPLETADHGSGRSHAAALIQNRNGMNSFGYQSTDRPSARDPFPSVKGLRCTYDPILDRARNKGGSKTSKPTYKEFGMDDDAPPSDPRLQKPGGRLGYINTDYYLPKARLRPAPENLKPYAYDPKTSIGPGPPTQIVVTRYNPLIPFNKVTAVFATFGEIAESSNKMHPDTGSYLGFATFRYRDSKRSGRPTISAIDAARRAVRTRAIKVDADIVKVDYDPEGRKSRRMLEEHLKREREKYNKEKLAREQAASKPPPTGPKSSAPAAPFVRPPPTAPKGPAGPRPAAAIASPQPSAVPTKSQLPIEPQNISSQLANDPYIFIASDDVPILPSIVPHMKKRLKNYGFEEIRLDRTGFYVVFRNSFTGKSEAERCYRAVNHTEFFNYDMAMQLCLPRPTRGADSERRRSPPPAPTRDRDRDRDRERDRDTSARQRHEEMKRRRREEEADLDEEKKQRAKNFDPVFEAVEAVRREMTEHLIRHIRTQVAAPCLSDFLNPSNHVAKRRKLNLDQFDEDEDDEANNSPRIGTPNSGADPIERRTGRLEPKALPRIRKVKTKGHRNMFVDPFSRKRQATGRNAFRSLHHRLKSLDSDFESDEDTDTRALAARDTEEPESRPRSRMSTDDEFGSWGRGGDDDSMTEASLAVVDRSSSKKRKLEASLEKAFKRQKKSDEELFGVKISRIDTDIDGREASTDIGADLDLLGDLDSGLSRSETPVPQTLKGARKKSVKPKKKTKKQLLEEQAALKKQQDADIGNEDDEDASLPAKTEEDAIPKPDTPIDTYDERLFSTEPLTAALILPDGFRPDIAALQRLALGLKDQPDLAKLQRKFSTANIGNPELWLWKRNRVRELNSKNSSLDHPVSIEGYYVPNVTGCARTEGVKKILNSEKSKYLPHHIKVQKAREEREARSKKNGKDSVSAASEAAKIAAEKIAKGNSRANRATNRRYVADLNDQKKTLGQDSDVFKFNQLKKRKKPVKFARSAIHNWGLYAMENINKDDMIIEYVGEEVRQQIAEIRENRYLKSGIGSSYLFRIDDDTVIDATKKGGIARFINHSCMPNCTAKIIKVEGSKRIVIYALRDIAMNEELTYDYKFEREIGSLDRIPCLCGTAACKGFLN</sequence>
<evidence type="ECO:0000256" key="14">
    <source>
        <dbReference type="ARBA" id="ARBA00047583"/>
    </source>
</evidence>
<feature type="compositionally biased region" description="Polar residues" evidence="17">
    <location>
        <begin position="664"/>
        <end position="674"/>
    </location>
</feature>
<keyword evidence="5 16" id="KW-0158">Chromosome</keyword>
<feature type="compositionally biased region" description="Low complexity" evidence="17">
    <location>
        <begin position="47"/>
        <end position="60"/>
    </location>
</feature>
<evidence type="ECO:0000256" key="8">
    <source>
        <dbReference type="ARBA" id="ARBA00022691"/>
    </source>
</evidence>
<feature type="region of interest" description="Disordered" evidence="17">
    <location>
        <begin position="847"/>
        <end position="924"/>
    </location>
</feature>
<feature type="region of interest" description="Disordered" evidence="17">
    <location>
        <begin position="1040"/>
        <end position="1063"/>
    </location>
</feature>
<feature type="compositionally biased region" description="Basic and acidic residues" evidence="17">
    <location>
        <begin position="880"/>
        <end position="893"/>
    </location>
</feature>
<evidence type="ECO:0000256" key="5">
    <source>
        <dbReference type="ARBA" id="ARBA00022454"/>
    </source>
</evidence>
<keyword evidence="8 16" id="KW-0949">S-adenosyl-L-methionine</keyword>
<dbReference type="PROSITE" id="PS50280">
    <property type="entry name" value="SET"/>
    <property type="match status" value="1"/>
</dbReference>
<feature type="compositionally biased region" description="Basic and acidic residues" evidence="17">
    <location>
        <begin position="557"/>
        <end position="588"/>
    </location>
</feature>
<dbReference type="PIRSF" id="PIRSF037104">
    <property type="entry name" value="Histone_H3-K4_mtfrase_Set1_fun"/>
    <property type="match status" value="1"/>
</dbReference>
<evidence type="ECO:0000256" key="15">
    <source>
        <dbReference type="ARBA" id="ARBA00049129"/>
    </source>
</evidence>
<comment type="function">
    <text evidence="11">Catalytic component of the COMPASS (Set1C) complex that specifically mono-, di- and trimethylates histone H3 to form H3K4me1/2/3. Binds RNAs which might negatively affect its histone methyltransferase activity. COMPASS recognizes ubiquitinated H2B on one face of the nucleosome which stimulates the methylation of H3 on the opposing face.</text>
</comment>
<feature type="compositionally biased region" description="Basic and acidic residues" evidence="17">
    <location>
        <begin position="748"/>
        <end position="765"/>
    </location>
</feature>
<organism evidence="20 21">
    <name type="scientific">Pochonia chlamydosporia 170</name>
    <dbReference type="NCBI Taxonomy" id="1380566"/>
    <lineage>
        <taxon>Eukaryota</taxon>
        <taxon>Fungi</taxon>
        <taxon>Dikarya</taxon>
        <taxon>Ascomycota</taxon>
        <taxon>Pezizomycotina</taxon>
        <taxon>Sordariomycetes</taxon>
        <taxon>Hypocreomycetidae</taxon>
        <taxon>Hypocreales</taxon>
        <taxon>Clavicipitaceae</taxon>
        <taxon>Pochonia</taxon>
    </lineage>
</organism>
<dbReference type="Gene3D" id="3.30.70.330">
    <property type="match status" value="1"/>
</dbReference>
<dbReference type="SUPFAM" id="SSF82199">
    <property type="entry name" value="SET domain"/>
    <property type="match status" value="1"/>
</dbReference>
<feature type="compositionally biased region" description="Polar residues" evidence="17">
    <location>
        <begin position="165"/>
        <end position="180"/>
    </location>
</feature>
<dbReference type="InterPro" id="IPR001214">
    <property type="entry name" value="SET_dom"/>
</dbReference>
<dbReference type="AlphaFoldDB" id="A0A179FDH3"/>
<evidence type="ECO:0000256" key="4">
    <source>
        <dbReference type="ARBA" id="ARBA00015839"/>
    </source>
</evidence>